<protein>
    <submittedName>
        <fullName evidence="1">Uncharacterized protein</fullName>
    </submittedName>
</protein>
<gene>
    <name evidence="1" type="ORF">MJG53_014873</name>
</gene>
<sequence length="790" mass="88816">MEPEEEKEPGEDSPIPFTGRIEGGLQDGHKVTVMGRVLSTDENRFQVDFQMGISDTNNVAFHFNPRFEGSGCVVCNTMQLGNWGPEEKKMQMPFQKGSLFEICFKVDSSSFKVTVNRSLFLDYAHRVPFDQVNAISIGGCVHVSYISFQPVPFTGRIEGGLQDGHKVTFMGRVLSTDENRFSVNFQTGISDTNNIAFHFNPRFDGGGYVVCNTRQQGNWGPEEKKMQMPFQKGSEFEICFDVDRSSFKQVTVNGSLFLDYAHRVPFDQVNAISICGCMHVSYISFQPVPFTGRIEGGLQDGHMVTVMGRVLSTDENRRRVCGLQHEAARNWGPEEKKMQMPFQKGSLFEICFKVDSSTFKPIPFTGRIEGGLQDGHKVTVMGRVLSTDENRFQVDFQMGISDTNNVAFHFNPRFEGSGYVVCNTMQLGNWGPEEKKMQMPFQKGSLFEICFKVDSSSFKVTVNGNIFLDYAHRLPFEQVNAISIGGCVHVSYISFQDPQLLVLAAPQGPSRAHSGVPLDFRPATPSIPSAEEPEAGKSEAENDEDEVDNLPTSRRPWRGPISRKASQTSVYLQEWDIPFEQVELGKPIGQGRWGRVHRGRWHGEVAIRLLEMDGHNQDHLKLFKKERTLAVGAYPTEVEWLYQDLCPEPAVSQTSHHTGSSGPQVDSGWSQKSGRTVWYELQARDWPLKNQAAEALIWQIGSGEGMKRVLASISLGKEVTEILSACWAFDLQERPSFPLLMDMLEKLPKLNRRLSHPGHFWKSADINSSKVVPRFERFGLGILESSNPKM</sequence>
<dbReference type="Proteomes" id="UP001057279">
    <property type="component" value="Linkage Group LG18"/>
</dbReference>
<keyword evidence="2" id="KW-1185">Reference proteome</keyword>
<evidence type="ECO:0000313" key="2">
    <source>
        <dbReference type="Proteomes" id="UP001057279"/>
    </source>
</evidence>
<accession>A0ACB9UD78</accession>
<evidence type="ECO:0000313" key="1">
    <source>
        <dbReference type="EMBL" id="KAI4566196.1"/>
    </source>
</evidence>
<dbReference type="EMBL" id="CM043043">
    <property type="protein sequence ID" value="KAI4566196.1"/>
    <property type="molecule type" value="Genomic_DNA"/>
</dbReference>
<organism evidence="1 2">
    <name type="scientific">Ovis ammon polii x Ovis aries</name>
    <dbReference type="NCBI Taxonomy" id="2918886"/>
    <lineage>
        <taxon>Eukaryota</taxon>
        <taxon>Metazoa</taxon>
        <taxon>Chordata</taxon>
        <taxon>Craniata</taxon>
        <taxon>Vertebrata</taxon>
        <taxon>Euteleostomi</taxon>
        <taxon>Mammalia</taxon>
        <taxon>Eutheria</taxon>
        <taxon>Laurasiatheria</taxon>
        <taxon>Artiodactyla</taxon>
        <taxon>Ruminantia</taxon>
        <taxon>Pecora</taxon>
        <taxon>Bovidae</taxon>
        <taxon>Caprinae</taxon>
        <taxon>Ovis</taxon>
    </lineage>
</organism>
<proteinExistence type="predicted"/>
<comment type="caution">
    <text evidence="1">The sequence shown here is derived from an EMBL/GenBank/DDBJ whole genome shotgun (WGS) entry which is preliminary data.</text>
</comment>
<name>A0ACB9UD78_9CETA</name>
<reference evidence="1" key="1">
    <citation type="submission" date="2022-03" db="EMBL/GenBank/DDBJ databases">
        <title>Genomic analyses of argali, domestic sheep and their hybrids provide insights into chromosomal evolution, heterosis and genetic basis of agronomic traits.</title>
        <authorList>
            <person name="Li M."/>
        </authorList>
    </citation>
    <scope>NUCLEOTIDE SEQUENCE</scope>
    <source>
        <strain evidence="1">F1 hybrid</strain>
    </source>
</reference>